<dbReference type="PRINTS" id="PR00132">
    <property type="entry name" value="GLHYDRLASE2"/>
</dbReference>
<dbReference type="InterPro" id="IPR008979">
    <property type="entry name" value="Galactose-bd-like_sf"/>
</dbReference>
<dbReference type="OrthoDB" id="9762066at2"/>
<dbReference type="InterPro" id="IPR036156">
    <property type="entry name" value="Beta-gal/glucu_dom_sf"/>
</dbReference>
<feature type="domain" description="Glycoside hydrolase family 2 immunoglobulin-like beta-sandwich" evidence="4">
    <location>
        <begin position="165"/>
        <end position="267"/>
    </location>
</feature>
<dbReference type="GO" id="GO:0004553">
    <property type="term" value="F:hydrolase activity, hydrolyzing O-glycosyl compounds"/>
    <property type="evidence" value="ECO:0007669"/>
    <property type="project" value="InterPro"/>
</dbReference>
<accession>A0A1H0VM98</accession>
<dbReference type="InterPro" id="IPR013783">
    <property type="entry name" value="Ig-like_fold"/>
</dbReference>
<name>A0A1H0VM98_9BACI</name>
<dbReference type="Gene3D" id="2.60.120.260">
    <property type="entry name" value="Galactose-binding domain-like"/>
    <property type="match status" value="1"/>
</dbReference>
<dbReference type="InterPro" id="IPR040605">
    <property type="entry name" value="Glyco_hydro2_dom5"/>
</dbReference>
<dbReference type="SUPFAM" id="SSF51445">
    <property type="entry name" value="(Trans)glycosidases"/>
    <property type="match status" value="1"/>
</dbReference>
<evidence type="ECO:0000259" key="4">
    <source>
        <dbReference type="Pfam" id="PF00703"/>
    </source>
</evidence>
<dbReference type="AlphaFoldDB" id="A0A1H0VM98"/>
<evidence type="ECO:0000259" key="7">
    <source>
        <dbReference type="Pfam" id="PF16355"/>
    </source>
</evidence>
<evidence type="ECO:0000259" key="6">
    <source>
        <dbReference type="Pfam" id="PF02837"/>
    </source>
</evidence>
<evidence type="ECO:0000259" key="5">
    <source>
        <dbReference type="Pfam" id="PF02836"/>
    </source>
</evidence>
<gene>
    <name evidence="9" type="ORF">SAMN05216565_10783</name>
</gene>
<keyword evidence="2" id="KW-0378">Hydrolase</keyword>
<dbReference type="InterPro" id="IPR051913">
    <property type="entry name" value="GH2_Domain-Containing"/>
</dbReference>
<proteinExistence type="inferred from homology"/>
<organism evidence="9 10">
    <name type="scientific">Litchfieldia salsa</name>
    <dbReference type="NCBI Taxonomy" id="930152"/>
    <lineage>
        <taxon>Bacteria</taxon>
        <taxon>Bacillati</taxon>
        <taxon>Bacillota</taxon>
        <taxon>Bacilli</taxon>
        <taxon>Bacillales</taxon>
        <taxon>Bacillaceae</taxon>
        <taxon>Litchfieldia</taxon>
    </lineage>
</organism>
<protein>
    <submittedName>
        <fullName evidence="9">Beta-galactosidase</fullName>
    </submittedName>
</protein>
<dbReference type="Gene3D" id="2.60.40.10">
    <property type="entry name" value="Immunoglobulins"/>
    <property type="match status" value="3"/>
</dbReference>
<dbReference type="Pfam" id="PF18565">
    <property type="entry name" value="Glyco_hydro2_C5"/>
    <property type="match status" value="1"/>
</dbReference>
<reference evidence="10" key="1">
    <citation type="submission" date="2016-10" db="EMBL/GenBank/DDBJ databases">
        <authorList>
            <person name="Varghese N."/>
            <person name="Submissions S."/>
        </authorList>
    </citation>
    <scope>NUCLEOTIDE SEQUENCE [LARGE SCALE GENOMIC DNA]</scope>
    <source>
        <strain evidence="10">IBRC-M10078</strain>
    </source>
</reference>
<sequence length="834" mass="93158">MKRKNIDKAWEFINGKPFMIPGYGQPGKMVNLPHDFTIETDTFPEAPGGQNTGYYGGGIGTYTKKLEIPEDYKNKRVLVEFDGVYMNPTVMLNGHVIKRHHYGYSPFHADLTPYLKPGEPNRLAVIVNNEAQPNGRWYSGSGIYRHVDLLTAPKLHIAPWGIYAHTSHVVNGTAFVLVETTVENHTGEDTNLWVDITLAKETYGETAGIGRVKVHVPAGEKAVGQVKIAVEDAELWDIDSPNLYKITAQLTDKETLIDSESITFGIRTISVDTKNGFMLNGRTVKLRGGCVHHDNGILGAASFKDSEYRKMKIHKDNGFNAIRFAHNPMSKDMLDACDRLGLVVINEAFDVWTMEKNTHDYSLYFEQDWKGDMEAFMLRDRNHPSVIMWSTGNEVPERGGLSNGYHWAAKLASFAREVDPTRPITNSIPSFFNGLEDGDQLKFFQDLMKNSNNRGGGISNLDGDFGKSIWADYTEAFAAPLDVVGYNYLNYQYEESIKKFPNRVICSTESKPIEMFDYWNDLERFSHVIGDFVWTSFDYLGEAGLGRQDVYETEEDATEAYKKLHVAEYPWRTEGGADIDLCGFARPQLAYRKILWGSDETFIATHHPKKHGKIEVIGRFAWPNCENSWSWPGYEGKPVMVDVYSAAEEVELILNGRSLGRKPSGKANRLTAKFELVFEPGTLEAISYKDGKKVSSDILTTAGKPSGIRIVSDKKELTADGQSLVHAVIEVVDEAGRLVPTAEIKCEGKVDGSATLSAFGSSNPKTSENYTKGEFTSYKGRLLAIVRAGYAEGTATLTVSMEEFCTASIEIPVKRSEATTAFEHQNKIEQYTGF</sequence>
<evidence type="ECO:0000259" key="8">
    <source>
        <dbReference type="Pfam" id="PF18565"/>
    </source>
</evidence>
<dbReference type="STRING" id="930152.SAMN05216565_10783"/>
<keyword evidence="3" id="KW-0326">Glycosidase</keyword>
<dbReference type="InterPro" id="IPR006102">
    <property type="entry name" value="Ig-like_GH2"/>
</dbReference>
<evidence type="ECO:0000313" key="10">
    <source>
        <dbReference type="Proteomes" id="UP000199159"/>
    </source>
</evidence>
<keyword evidence="10" id="KW-1185">Reference proteome</keyword>
<dbReference type="EMBL" id="FNJU01000007">
    <property type="protein sequence ID" value="SDP79719.1"/>
    <property type="molecule type" value="Genomic_DNA"/>
</dbReference>
<dbReference type="InterPro" id="IPR017853">
    <property type="entry name" value="GH"/>
</dbReference>
<evidence type="ECO:0000256" key="2">
    <source>
        <dbReference type="ARBA" id="ARBA00022801"/>
    </source>
</evidence>
<dbReference type="RefSeq" id="WP_090855716.1">
    <property type="nucleotide sequence ID" value="NZ_FNJU01000007.1"/>
</dbReference>
<dbReference type="PANTHER" id="PTHR42732:SF1">
    <property type="entry name" value="BETA-MANNOSIDASE"/>
    <property type="match status" value="1"/>
</dbReference>
<evidence type="ECO:0000256" key="3">
    <source>
        <dbReference type="ARBA" id="ARBA00023295"/>
    </source>
</evidence>
<dbReference type="Pfam" id="PF02836">
    <property type="entry name" value="Glyco_hydro_2_C"/>
    <property type="match status" value="1"/>
</dbReference>
<dbReference type="Pfam" id="PF16355">
    <property type="entry name" value="DUF4982"/>
    <property type="match status" value="1"/>
</dbReference>
<dbReference type="InterPro" id="IPR006103">
    <property type="entry name" value="Glyco_hydro_2_cat"/>
</dbReference>
<dbReference type="InterPro" id="IPR032311">
    <property type="entry name" value="DUF4982"/>
</dbReference>
<feature type="domain" description="Glycoside hydrolase family 2" evidence="8">
    <location>
        <begin position="708"/>
        <end position="809"/>
    </location>
</feature>
<dbReference type="PANTHER" id="PTHR42732">
    <property type="entry name" value="BETA-GALACTOSIDASE"/>
    <property type="match status" value="1"/>
</dbReference>
<dbReference type="Pfam" id="PF00703">
    <property type="entry name" value="Glyco_hydro_2"/>
    <property type="match status" value="1"/>
</dbReference>
<comment type="similarity">
    <text evidence="1">Belongs to the glycosyl hydrolase 2 family.</text>
</comment>
<evidence type="ECO:0000256" key="1">
    <source>
        <dbReference type="ARBA" id="ARBA00007401"/>
    </source>
</evidence>
<dbReference type="GO" id="GO:0005975">
    <property type="term" value="P:carbohydrate metabolic process"/>
    <property type="evidence" value="ECO:0007669"/>
    <property type="project" value="InterPro"/>
</dbReference>
<dbReference type="InterPro" id="IPR006101">
    <property type="entry name" value="Glyco_hydro_2"/>
</dbReference>
<evidence type="ECO:0000313" key="9">
    <source>
        <dbReference type="EMBL" id="SDP79719.1"/>
    </source>
</evidence>
<feature type="domain" description="DUF4982" evidence="7">
    <location>
        <begin position="636"/>
        <end position="694"/>
    </location>
</feature>
<feature type="domain" description="Glycosyl hydrolases family 2 sugar binding" evidence="6">
    <location>
        <begin position="58"/>
        <end position="153"/>
    </location>
</feature>
<dbReference type="PROSITE" id="PS00608">
    <property type="entry name" value="GLYCOSYL_HYDROL_F2_2"/>
    <property type="match status" value="1"/>
</dbReference>
<dbReference type="SUPFAM" id="SSF49785">
    <property type="entry name" value="Galactose-binding domain-like"/>
    <property type="match status" value="1"/>
</dbReference>
<dbReference type="SUPFAM" id="SSF49303">
    <property type="entry name" value="beta-Galactosidase/glucuronidase domain"/>
    <property type="match status" value="1"/>
</dbReference>
<feature type="domain" description="Glycoside hydrolase family 2 catalytic" evidence="5">
    <location>
        <begin position="274"/>
        <end position="425"/>
    </location>
</feature>
<dbReference type="Pfam" id="PF02837">
    <property type="entry name" value="Glyco_hydro_2_N"/>
    <property type="match status" value="1"/>
</dbReference>
<dbReference type="Proteomes" id="UP000199159">
    <property type="component" value="Unassembled WGS sequence"/>
</dbReference>
<dbReference type="Gene3D" id="3.20.20.80">
    <property type="entry name" value="Glycosidases"/>
    <property type="match status" value="1"/>
</dbReference>
<dbReference type="InterPro" id="IPR023232">
    <property type="entry name" value="Glyco_hydro_2_AS"/>
</dbReference>
<dbReference type="InterPro" id="IPR006104">
    <property type="entry name" value="Glyco_hydro_2_N"/>
</dbReference>